<evidence type="ECO:0000256" key="1">
    <source>
        <dbReference type="SAM" id="MobiDB-lite"/>
    </source>
</evidence>
<organism evidence="2 3">
    <name type="scientific">Effrenium voratum</name>
    <dbReference type="NCBI Taxonomy" id="2562239"/>
    <lineage>
        <taxon>Eukaryota</taxon>
        <taxon>Sar</taxon>
        <taxon>Alveolata</taxon>
        <taxon>Dinophyceae</taxon>
        <taxon>Suessiales</taxon>
        <taxon>Symbiodiniaceae</taxon>
        <taxon>Effrenium</taxon>
    </lineage>
</organism>
<evidence type="ECO:0000313" key="3">
    <source>
        <dbReference type="Proteomes" id="UP001178507"/>
    </source>
</evidence>
<comment type="caution">
    <text evidence="2">The sequence shown here is derived from an EMBL/GenBank/DDBJ whole genome shotgun (WGS) entry which is preliminary data.</text>
</comment>
<sequence length="205" mass="22684">MQQPDWSQEDCSAALAPQSIRHSISYSNLNGQEQVHESKVTCSGDNCETMSNDVLPQIIRVRPLEPKTSAPHRMCAGSPRLIWDGLDTLASRVVSSTRRLFGYTAAEPAADHAAQAHAAAPDLRFGRSEGIMKSYSYFNTNGHEEMKQVESHCKDGTCVQRSRTFSPQNLAPHANPPQPAPHHPAPQPAPHRARHFQPQEMPYEA</sequence>
<dbReference type="AlphaFoldDB" id="A0AA36HR66"/>
<protein>
    <submittedName>
        <fullName evidence="2">Uncharacterized protein</fullName>
    </submittedName>
</protein>
<gene>
    <name evidence="2" type="ORF">EVOR1521_LOCUS2955</name>
</gene>
<feature type="region of interest" description="Disordered" evidence="1">
    <location>
        <begin position="165"/>
        <end position="205"/>
    </location>
</feature>
<dbReference type="EMBL" id="CAUJNA010000169">
    <property type="protein sequence ID" value="CAJ1372999.1"/>
    <property type="molecule type" value="Genomic_DNA"/>
</dbReference>
<feature type="compositionally biased region" description="Pro residues" evidence="1">
    <location>
        <begin position="174"/>
        <end position="189"/>
    </location>
</feature>
<dbReference type="Proteomes" id="UP001178507">
    <property type="component" value="Unassembled WGS sequence"/>
</dbReference>
<accession>A0AA36HR66</accession>
<evidence type="ECO:0000313" key="2">
    <source>
        <dbReference type="EMBL" id="CAJ1372999.1"/>
    </source>
</evidence>
<reference evidence="2" key="1">
    <citation type="submission" date="2023-08" db="EMBL/GenBank/DDBJ databases">
        <authorList>
            <person name="Chen Y."/>
            <person name="Shah S."/>
            <person name="Dougan E. K."/>
            <person name="Thang M."/>
            <person name="Chan C."/>
        </authorList>
    </citation>
    <scope>NUCLEOTIDE SEQUENCE</scope>
</reference>
<keyword evidence="3" id="KW-1185">Reference proteome</keyword>
<name>A0AA36HR66_9DINO</name>
<proteinExistence type="predicted"/>